<protein>
    <recommendedName>
        <fullName evidence="10">RRM Nup35-type domain-containing protein</fullName>
    </recommendedName>
</protein>
<feature type="compositionally biased region" description="Polar residues" evidence="9">
    <location>
        <begin position="283"/>
        <end position="303"/>
    </location>
</feature>
<feature type="region of interest" description="Disordered" evidence="9">
    <location>
        <begin position="156"/>
        <end position="187"/>
    </location>
</feature>
<dbReference type="GO" id="GO:0003676">
    <property type="term" value="F:nucleic acid binding"/>
    <property type="evidence" value="ECO:0007669"/>
    <property type="project" value="InterPro"/>
</dbReference>
<keyword evidence="5" id="KW-0811">Translocation</keyword>
<dbReference type="GO" id="GO:0051028">
    <property type="term" value="P:mRNA transport"/>
    <property type="evidence" value="ECO:0007669"/>
    <property type="project" value="UniProtKB-UniRule"/>
</dbReference>
<dbReference type="PANTHER" id="PTHR21527:SF6">
    <property type="entry name" value="NUCLEOPORIN NUP35"/>
    <property type="match status" value="1"/>
</dbReference>
<dbReference type="InterPro" id="IPR007846">
    <property type="entry name" value="RRM_NUP35_dom"/>
</dbReference>
<reference evidence="11" key="1">
    <citation type="submission" date="2020-10" db="EMBL/GenBank/DDBJ databases">
        <authorList>
            <person name="Roach M.J.R."/>
        </authorList>
    </citation>
    <scope>NUCLEOTIDE SEQUENCE</scope>
    <source>
        <strain evidence="11">CBS 1945</strain>
    </source>
</reference>
<dbReference type="Pfam" id="PF05172">
    <property type="entry name" value="RRM_Nup35"/>
    <property type="match status" value="1"/>
</dbReference>
<keyword evidence="2 8" id="KW-0813">Transport</keyword>
<sequence>MFNQQVQQPLQQEIPQQETQSRFAKYTLKSDQPEWLSNEGVLLNNDAMNIHGGNKRRTIPSRLIKRVRKTSSESLEEEKSTIPVLPFQTKKRELPLSHLKEAWKEAYYYNDMPPKRSLFDFNRSSDGETGSNLLIDNPDFLELTDRPDVYANAFNRYSRDKLQRQPKPVTNPQGPLGLDQSQTSQTQQLGNTAANNIPFVVEKAIPLQGKPKNDSDRKLMESAVIVYGFQDSNFDLIVDHFAKFGHIMEDFHGIDETRNSGRLLSAMLLNQQRERQHLEEFQKSSTSGDSSRQNPNRHQQSTLAKLKNYPIFMGETWVKVTYNNAASAVRALRENNSRDDPNSLIGVVPYTRQGVETLLKKKIPDALDVGNGLASLQIEPDDIEFPEDARGIGEILKKSLGSIIASDQTGKTSVSDVIRLKDGSKLINSKKNLQKKKENGFVDNGVRLLFGKGDL</sequence>
<evidence type="ECO:0000313" key="12">
    <source>
        <dbReference type="Proteomes" id="UP000662931"/>
    </source>
</evidence>
<keyword evidence="12" id="KW-1185">Reference proteome</keyword>
<dbReference type="GO" id="GO:0006999">
    <property type="term" value="P:nuclear pore organization"/>
    <property type="evidence" value="ECO:0007669"/>
    <property type="project" value="TreeGrafter"/>
</dbReference>
<dbReference type="InterPro" id="IPR012677">
    <property type="entry name" value="Nucleotide-bd_a/b_plait_sf"/>
</dbReference>
<evidence type="ECO:0000256" key="7">
    <source>
        <dbReference type="ARBA" id="ARBA00023242"/>
    </source>
</evidence>
<dbReference type="GO" id="GO:0044615">
    <property type="term" value="C:nuclear pore nuclear basket"/>
    <property type="evidence" value="ECO:0007669"/>
    <property type="project" value="TreeGrafter"/>
</dbReference>
<evidence type="ECO:0000256" key="9">
    <source>
        <dbReference type="SAM" id="MobiDB-lite"/>
    </source>
</evidence>
<dbReference type="GO" id="GO:0044613">
    <property type="term" value="C:nuclear pore central transport channel"/>
    <property type="evidence" value="ECO:0007669"/>
    <property type="project" value="TreeGrafter"/>
</dbReference>
<dbReference type="KEGG" id="bnn:FOA43_002630"/>
<keyword evidence="7 8" id="KW-0539">Nucleus</keyword>
<dbReference type="RefSeq" id="XP_038778844.1">
    <property type="nucleotide sequence ID" value="XM_038922916.1"/>
</dbReference>
<evidence type="ECO:0000256" key="1">
    <source>
        <dbReference type="ARBA" id="ARBA00004567"/>
    </source>
</evidence>
<evidence type="ECO:0000256" key="6">
    <source>
        <dbReference type="ARBA" id="ARBA00023132"/>
    </source>
</evidence>
<keyword evidence="6 8" id="KW-0906">Nuclear pore complex</keyword>
<feature type="domain" description="RRM Nup35-type" evidence="10">
    <location>
        <begin position="218"/>
        <end position="357"/>
    </location>
</feature>
<organism evidence="11 12">
    <name type="scientific">Eeniella nana</name>
    <name type="common">Yeast</name>
    <name type="synonym">Brettanomyces nanus</name>
    <dbReference type="NCBI Taxonomy" id="13502"/>
    <lineage>
        <taxon>Eukaryota</taxon>
        <taxon>Fungi</taxon>
        <taxon>Dikarya</taxon>
        <taxon>Ascomycota</taxon>
        <taxon>Saccharomycotina</taxon>
        <taxon>Pichiomycetes</taxon>
        <taxon>Pichiales</taxon>
        <taxon>Pichiaceae</taxon>
        <taxon>Brettanomyces</taxon>
    </lineage>
</organism>
<evidence type="ECO:0000256" key="5">
    <source>
        <dbReference type="ARBA" id="ARBA00023010"/>
    </source>
</evidence>
<evidence type="ECO:0000256" key="2">
    <source>
        <dbReference type="ARBA" id="ARBA00022448"/>
    </source>
</evidence>
<dbReference type="Proteomes" id="UP000662931">
    <property type="component" value="Chromosome 2"/>
</dbReference>
<dbReference type="Gene3D" id="3.30.70.330">
    <property type="match status" value="1"/>
</dbReference>
<comment type="subcellular location">
    <subcellularLocation>
        <location evidence="1">Nucleus</location>
        <location evidence="1">Nuclear pore complex</location>
    </subcellularLocation>
</comment>
<dbReference type="EMBL" id="CP064813">
    <property type="protein sequence ID" value="QPG75279.1"/>
    <property type="molecule type" value="Genomic_DNA"/>
</dbReference>
<dbReference type="GO" id="GO:0017056">
    <property type="term" value="F:structural constituent of nuclear pore"/>
    <property type="evidence" value="ECO:0007669"/>
    <property type="project" value="TreeGrafter"/>
</dbReference>
<keyword evidence="4" id="KW-0653">Protein transport</keyword>
<evidence type="ECO:0000256" key="4">
    <source>
        <dbReference type="ARBA" id="ARBA00022927"/>
    </source>
</evidence>
<evidence type="ECO:0000256" key="3">
    <source>
        <dbReference type="ARBA" id="ARBA00022816"/>
    </source>
</evidence>
<gene>
    <name evidence="11" type="ORF">FOA43_002630</name>
</gene>
<feature type="region of interest" description="Disordered" evidence="9">
    <location>
        <begin position="277"/>
        <end position="303"/>
    </location>
</feature>
<name>A0A875S6C1_EENNA</name>
<proteinExistence type="predicted"/>
<dbReference type="OrthoDB" id="1733656at2759"/>
<dbReference type="PROSITE" id="PS51472">
    <property type="entry name" value="RRM_NUP35"/>
    <property type="match status" value="1"/>
</dbReference>
<dbReference type="PANTHER" id="PTHR21527">
    <property type="entry name" value="NUCLEOPORIN NUP35"/>
    <property type="match status" value="1"/>
</dbReference>
<dbReference type="GO" id="GO:0006607">
    <property type="term" value="P:NLS-bearing protein import into nucleus"/>
    <property type="evidence" value="ECO:0007669"/>
    <property type="project" value="TreeGrafter"/>
</dbReference>
<accession>A0A875S6C1</accession>
<dbReference type="GO" id="GO:0005543">
    <property type="term" value="F:phospholipid binding"/>
    <property type="evidence" value="ECO:0007669"/>
    <property type="project" value="TreeGrafter"/>
</dbReference>
<dbReference type="SUPFAM" id="SSF54928">
    <property type="entry name" value="RNA-binding domain, RBD"/>
    <property type="match status" value="1"/>
</dbReference>
<evidence type="ECO:0000259" key="10">
    <source>
        <dbReference type="PROSITE" id="PS51472"/>
    </source>
</evidence>
<evidence type="ECO:0000313" key="11">
    <source>
        <dbReference type="EMBL" id="QPG75279.1"/>
    </source>
</evidence>
<keyword evidence="3 8" id="KW-0509">mRNA transport</keyword>
<dbReference type="AlphaFoldDB" id="A0A875S6C1"/>
<dbReference type="InterPro" id="IPR035979">
    <property type="entry name" value="RBD_domain_sf"/>
</dbReference>
<dbReference type="GeneID" id="62196031"/>
<evidence type="ECO:0000256" key="8">
    <source>
        <dbReference type="PROSITE-ProRule" id="PRU00804"/>
    </source>
</evidence>